<evidence type="ECO:0000256" key="1">
    <source>
        <dbReference type="SAM" id="Coils"/>
    </source>
</evidence>
<evidence type="ECO:0000313" key="3">
    <source>
        <dbReference type="EMBL" id="DAD93180.1"/>
    </source>
</evidence>
<evidence type="ECO:0000259" key="2">
    <source>
        <dbReference type="Pfam" id="PF12728"/>
    </source>
</evidence>
<protein>
    <submittedName>
        <fullName evidence="3">Helix-turn-helix domain protein</fullName>
    </submittedName>
</protein>
<organism evidence="3">
    <name type="scientific">Podoviridae sp. ctUSJ1</name>
    <dbReference type="NCBI Taxonomy" id="2826558"/>
    <lineage>
        <taxon>Viruses</taxon>
        <taxon>Duplodnaviria</taxon>
        <taxon>Heunggongvirae</taxon>
        <taxon>Uroviricota</taxon>
        <taxon>Caudoviricetes</taxon>
    </lineage>
</organism>
<feature type="domain" description="Helix-turn-helix" evidence="2">
    <location>
        <begin position="5"/>
        <end position="46"/>
    </location>
</feature>
<name>A0A8S5NFL5_9CAUD</name>
<dbReference type="InterPro" id="IPR041657">
    <property type="entry name" value="HTH_17"/>
</dbReference>
<keyword evidence="1" id="KW-0175">Coiled coil</keyword>
<sequence>MKLTYTVEEVAEVLGISKSSVYNLRNAGTIHQLTKLPGCLFSAKEIQSIAGLETEVNAVNYRALKAENEELAKENAKLKNSIKKITSNVLEITGEFVND</sequence>
<feature type="coiled-coil region" evidence="1">
    <location>
        <begin position="49"/>
        <end position="88"/>
    </location>
</feature>
<reference evidence="3" key="1">
    <citation type="journal article" date="2021" name="Proc. Natl. Acad. Sci. U.S.A.">
        <title>A Catalog of Tens of Thousands of Viruses from Human Metagenomes Reveals Hidden Associations with Chronic Diseases.</title>
        <authorList>
            <person name="Tisza M.J."/>
            <person name="Buck C.B."/>
        </authorList>
    </citation>
    <scope>NUCLEOTIDE SEQUENCE</scope>
    <source>
        <strain evidence="3">CtUSJ1</strain>
    </source>
</reference>
<proteinExistence type="predicted"/>
<accession>A0A8S5NFL5</accession>
<dbReference type="Pfam" id="PF12728">
    <property type="entry name" value="HTH_17"/>
    <property type="match status" value="1"/>
</dbReference>
<dbReference type="EMBL" id="BK015155">
    <property type="protein sequence ID" value="DAD93180.1"/>
    <property type="molecule type" value="Genomic_DNA"/>
</dbReference>